<feature type="chain" id="PRO_5021254816" evidence="1">
    <location>
        <begin position="27"/>
        <end position="67"/>
    </location>
</feature>
<organism evidence="2 3">
    <name type="scientific">Paracoccus liaowanqingii</name>
    <dbReference type="NCBI Taxonomy" id="2560053"/>
    <lineage>
        <taxon>Bacteria</taxon>
        <taxon>Pseudomonadati</taxon>
        <taxon>Pseudomonadota</taxon>
        <taxon>Alphaproteobacteria</taxon>
        <taxon>Rhodobacterales</taxon>
        <taxon>Paracoccaceae</taxon>
        <taxon>Paracoccus</taxon>
    </lineage>
</organism>
<gene>
    <name evidence="2" type="ORF">E4L95_05130</name>
</gene>
<evidence type="ECO:0000313" key="2">
    <source>
        <dbReference type="EMBL" id="TGN67347.1"/>
    </source>
</evidence>
<dbReference type="EMBL" id="SRPG01000032">
    <property type="protein sequence ID" value="TGN67347.1"/>
    <property type="molecule type" value="Genomic_DNA"/>
</dbReference>
<reference evidence="2 3" key="1">
    <citation type="submission" date="2019-03" db="EMBL/GenBank/DDBJ databases">
        <authorList>
            <person name="Li J."/>
        </authorList>
    </citation>
    <scope>NUCLEOTIDE SEQUENCE [LARGE SCALE GENOMIC DNA]</scope>
    <source>
        <strain evidence="2 3">3058</strain>
    </source>
</reference>
<dbReference type="AlphaFoldDB" id="A0A4Z1CQL3"/>
<name>A0A4Z1CQL3_9RHOB</name>
<keyword evidence="3" id="KW-1185">Reference proteome</keyword>
<feature type="signal peptide" evidence="1">
    <location>
        <begin position="1"/>
        <end position="26"/>
    </location>
</feature>
<proteinExistence type="predicted"/>
<sequence>MGKATPMRRCVAAMVLATALPGMALAQEAVIRLEAKRQPRAATEAAAGWAARFDDVVTLPLPGGWTG</sequence>
<feature type="non-terminal residue" evidence="2">
    <location>
        <position position="67"/>
    </location>
</feature>
<protein>
    <submittedName>
        <fullName evidence="2">Uncharacterized protein</fullName>
    </submittedName>
</protein>
<accession>A0A4Z1CQL3</accession>
<comment type="caution">
    <text evidence="2">The sequence shown here is derived from an EMBL/GenBank/DDBJ whole genome shotgun (WGS) entry which is preliminary data.</text>
</comment>
<keyword evidence="1" id="KW-0732">Signal</keyword>
<evidence type="ECO:0000256" key="1">
    <source>
        <dbReference type="SAM" id="SignalP"/>
    </source>
</evidence>
<dbReference type="Proteomes" id="UP000297972">
    <property type="component" value="Unassembled WGS sequence"/>
</dbReference>
<evidence type="ECO:0000313" key="3">
    <source>
        <dbReference type="Proteomes" id="UP000297972"/>
    </source>
</evidence>